<proteinExistence type="inferred from homology"/>
<dbReference type="AlphaFoldDB" id="A0AAE0SIY6"/>
<evidence type="ECO:0000256" key="6">
    <source>
        <dbReference type="ARBA" id="ARBA00022723"/>
    </source>
</evidence>
<keyword evidence="6" id="KW-0479">Metal-binding</keyword>
<comment type="catalytic activity">
    <reaction evidence="1">
        <text>an S-(2-hydroxyacyl)glutathione + H2O = a 2-hydroxy carboxylate + glutathione + H(+)</text>
        <dbReference type="Rhea" id="RHEA:21864"/>
        <dbReference type="ChEBI" id="CHEBI:15377"/>
        <dbReference type="ChEBI" id="CHEBI:15378"/>
        <dbReference type="ChEBI" id="CHEBI:57925"/>
        <dbReference type="ChEBI" id="CHEBI:58896"/>
        <dbReference type="ChEBI" id="CHEBI:71261"/>
        <dbReference type="EC" id="3.1.2.6"/>
    </reaction>
</comment>
<keyword evidence="8" id="KW-0862">Zinc</keyword>
<dbReference type="PANTHER" id="PTHR11935:SF94">
    <property type="entry name" value="TENZING NORGAY, ISOFORM C"/>
    <property type="match status" value="1"/>
</dbReference>
<dbReference type="SMART" id="SM00849">
    <property type="entry name" value="Lactamase_B"/>
    <property type="match status" value="1"/>
</dbReference>
<evidence type="ECO:0000256" key="7">
    <source>
        <dbReference type="ARBA" id="ARBA00022801"/>
    </source>
</evidence>
<reference evidence="11" key="3">
    <citation type="submission" date="2023-05" db="EMBL/GenBank/DDBJ databases">
        <authorList>
            <person name="Smith C.H."/>
        </authorList>
    </citation>
    <scope>NUCLEOTIDE SEQUENCE</scope>
    <source>
        <strain evidence="11">CHS0354</strain>
        <tissue evidence="11">Mantle</tissue>
    </source>
</reference>
<sequence>MIRRRTLTRLAVLRSVFKKAFRISSVPTGINISSFHSLPVTFQLPEMKIRLIPALQDNYMYLLIDEETRQCAAVDPVEPKKILDAVKEEHVNLTTVLTTHHHWDHAGGNVELVKLFNGGKLEVYGGDDRIGALTRIVTHGETLQVGKLSIQCLFTPCHTLGHMCYFIQDEGSEQPAVFTGDTLFIGGCGRFFEGKPEQMYTALVEILGKLPANTRVFCGHEYTVANLKFAAHVEPNNIAVKQKASWAQSQRDNGLPTIPSLISEELEFNPFMRVGDPAVQSYAKSRDPIKVMGFLREEKNSFS</sequence>
<keyword evidence="7" id="KW-0378">Hydrolase</keyword>
<dbReference type="GO" id="GO:0019243">
    <property type="term" value="P:methylglyoxal catabolic process to D-lactate via S-lactoyl-glutathione"/>
    <property type="evidence" value="ECO:0007669"/>
    <property type="project" value="InterPro"/>
</dbReference>
<reference evidence="11" key="1">
    <citation type="journal article" date="2021" name="Genome Biol. Evol.">
        <title>A High-Quality Reference Genome for a Parasitic Bivalve with Doubly Uniparental Inheritance (Bivalvia: Unionida).</title>
        <authorList>
            <person name="Smith C.H."/>
        </authorList>
    </citation>
    <scope>NUCLEOTIDE SEQUENCE</scope>
    <source>
        <strain evidence="11">CHS0354</strain>
    </source>
</reference>
<comment type="cofactor">
    <cofactor evidence="2">
        <name>Zn(2+)</name>
        <dbReference type="ChEBI" id="CHEBI:29105"/>
    </cofactor>
</comment>
<dbReference type="Gene3D" id="3.60.15.10">
    <property type="entry name" value="Ribonuclease Z/Hydroxyacylglutathione hydrolase-like"/>
    <property type="match status" value="1"/>
</dbReference>
<keyword evidence="12" id="KW-1185">Reference proteome</keyword>
<dbReference type="Proteomes" id="UP001195483">
    <property type="component" value="Unassembled WGS sequence"/>
</dbReference>
<gene>
    <name evidence="11" type="ORF">CHS0354_003202</name>
</gene>
<name>A0AAE0SIY6_9BIVA</name>
<dbReference type="NCBIfam" id="TIGR03413">
    <property type="entry name" value="GSH_gloB"/>
    <property type="match status" value="1"/>
</dbReference>
<evidence type="ECO:0000256" key="8">
    <source>
        <dbReference type="ARBA" id="ARBA00022833"/>
    </source>
</evidence>
<dbReference type="CDD" id="cd07723">
    <property type="entry name" value="hydroxyacylglutathione_hydrolase_MBL-fold"/>
    <property type="match status" value="1"/>
</dbReference>
<dbReference type="EC" id="3.1.2.6" evidence="5"/>
<evidence type="ECO:0000259" key="10">
    <source>
        <dbReference type="SMART" id="SM00849"/>
    </source>
</evidence>
<evidence type="ECO:0000256" key="9">
    <source>
        <dbReference type="ARBA" id="ARBA00031044"/>
    </source>
</evidence>
<dbReference type="SUPFAM" id="SSF56281">
    <property type="entry name" value="Metallo-hydrolase/oxidoreductase"/>
    <property type="match status" value="1"/>
</dbReference>
<evidence type="ECO:0000313" key="12">
    <source>
        <dbReference type="Proteomes" id="UP001195483"/>
    </source>
</evidence>
<dbReference type="GO" id="GO:0004416">
    <property type="term" value="F:hydroxyacylglutathione hydrolase activity"/>
    <property type="evidence" value="ECO:0007669"/>
    <property type="project" value="UniProtKB-EC"/>
</dbReference>
<dbReference type="Pfam" id="PF16123">
    <property type="entry name" value="HAGH_C"/>
    <property type="match status" value="1"/>
</dbReference>
<reference evidence="11" key="2">
    <citation type="journal article" date="2021" name="Genome Biol. Evol.">
        <title>Developing a high-quality reference genome for a parasitic bivalve with doubly uniparental inheritance (Bivalvia: Unionida).</title>
        <authorList>
            <person name="Smith C.H."/>
        </authorList>
    </citation>
    <scope>NUCLEOTIDE SEQUENCE</scope>
    <source>
        <strain evidence="11">CHS0354</strain>
        <tissue evidence="11">Mantle</tissue>
    </source>
</reference>
<dbReference type="HAMAP" id="MF_01374">
    <property type="entry name" value="Glyoxalase_2"/>
    <property type="match status" value="1"/>
</dbReference>
<evidence type="ECO:0000256" key="2">
    <source>
        <dbReference type="ARBA" id="ARBA00001947"/>
    </source>
</evidence>
<evidence type="ECO:0000256" key="4">
    <source>
        <dbReference type="ARBA" id="ARBA00006759"/>
    </source>
</evidence>
<dbReference type="FunFam" id="3.60.15.10:FF:000019">
    <property type="entry name" value="Hydroxyacylglutathione hydrolase, mitochondrial"/>
    <property type="match status" value="1"/>
</dbReference>
<dbReference type="PIRSF" id="PIRSF005457">
    <property type="entry name" value="Glx"/>
    <property type="match status" value="1"/>
</dbReference>
<dbReference type="Pfam" id="PF00753">
    <property type="entry name" value="Lactamase_B"/>
    <property type="match status" value="1"/>
</dbReference>
<organism evidence="11 12">
    <name type="scientific">Potamilus streckersoni</name>
    <dbReference type="NCBI Taxonomy" id="2493646"/>
    <lineage>
        <taxon>Eukaryota</taxon>
        <taxon>Metazoa</taxon>
        <taxon>Spiralia</taxon>
        <taxon>Lophotrochozoa</taxon>
        <taxon>Mollusca</taxon>
        <taxon>Bivalvia</taxon>
        <taxon>Autobranchia</taxon>
        <taxon>Heteroconchia</taxon>
        <taxon>Palaeoheterodonta</taxon>
        <taxon>Unionida</taxon>
        <taxon>Unionoidea</taxon>
        <taxon>Unionidae</taxon>
        <taxon>Ambleminae</taxon>
        <taxon>Lampsilini</taxon>
        <taxon>Potamilus</taxon>
    </lineage>
</organism>
<accession>A0AAE0SIY6</accession>
<evidence type="ECO:0000256" key="5">
    <source>
        <dbReference type="ARBA" id="ARBA00011917"/>
    </source>
</evidence>
<dbReference type="InterPro" id="IPR035680">
    <property type="entry name" value="Clx_II_MBL"/>
</dbReference>
<dbReference type="InterPro" id="IPR001279">
    <property type="entry name" value="Metallo-B-lactamas"/>
</dbReference>
<dbReference type="InterPro" id="IPR036866">
    <property type="entry name" value="RibonucZ/Hydroxyglut_hydro"/>
</dbReference>
<evidence type="ECO:0000256" key="1">
    <source>
        <dbReference type="ARBA" id="ARBA00001623"/>
    </source>
</evidence>
<dbReference type="PANTHER" id="PTHR11935">
    <property type="entry name" value="BETA LACTAMASE DOMAIN"/>
    <property type="match status" value="1"/>
</dbReference>
<evidence type="ECO:0000313" key="11">
    <source>
        <dbReference type="EMBL" id="KAK3592767.1"/>
    </source>
</evidence>
<comment type="caution">
    <text evidence="11">The sequence shown here is derived from an EMBL/GenBank/DDBJ whole genome shotgun (WGS) entry which is preliminary data.</text>
</comment>
<dbReference type="InterPro" id="IPR017782">
    <property type="entry name" value="Hydroxyacylglutathione_Hdrlase"/>
</dbReference>
<dbReference type="InterPro" id="IPR032282">
    <property type="entry name" value="HAGH_C"/>
</dbReference>
<dbReference type="EMBL" id="JAEAOA010000264">
    <property type="protein sequence ID" value="KAK3592767.1"/>
    <property type="molecule type" value="Genomic_DNA"/>
</dbReference>
<feature type="domain" description="Metallo-beta-lactamase" evidence="10">
    <location>
        <begin position="57"/>
        <end position="220"/>
    </location>
</feature>
<protein>
    <recommendedName>
        <fullName evidence="5">hydroxyacylglutathione hydrolase</fullName>
        <ecNumber evidence="5">3.1.2.6</ecNumber>
    </recommendedName>
    <alternativeName>
        <fullName evidence="9">Glyoxalase II</fullName>
    </alternativeName>
</protein>
<comment type="similarity">
    <text evidence="4">Belongs to the metallo-beta-lactamase superfamily. Glyoxalase II family.</text>
</comment>
<evidence type="ECO:0000256" key="3">
    <source>
        <dbReference type="ARBA" id="ARBA00004963"/>
    </source>
</evidence>
<dbReference type="GO" id="GO:0046872">
    <property type="term" value="F:metal ion binding"/>
    <property type="evidence" value="ECO:0007669"/>
    <property type="project" value="UniProtKB-KW"/>
</dbReference>
<comment type="pathway">
    <text evidence="3">Secondary metabolite metabolism; methylglyoxal degradation; (R)-lactate from methylglyoxal: step 2/2.</text>
</comment>